<keyword evidence="3" id="KW-0732">Signal</keyword>
<dbReference type="EMBL" id="CP031150">
    <property type="protein sequence ID" value="AXG07062.1"/>
    <property type="molecule type" value="Genomic_DNA"/>
</dbReference>
<proteinExistence type="inferred from homology"/>
<dbReference type="PIRSF" id="PIRSF002741">
    <property type="entry name" value="MppA"/>
    <property type="match status" value="1"/>
</dbReference>
<evidence type="ECO:0000256" key="2">
    <source>
        <dbReference type="ARBA" id="ARBA00022448"/>
    </source>
</evidence>
<dbReference type="PANTHER" id="PTHR30290:SF9">
    <property type="entry name" value="OLIGOPEPTIDE-BINDING PROTEIN APPA"/>
    <property type="match status" value="1"/>
</dbReference>
<protein>
    <submittedName>
        <fullName evidence="5">ABC transporter substrate-binding protein</fullName>
    </submittedName>
</protein>
<feature type="domain" description="Solute-binding protein family 5" evidence="4">
    <location>
        <begin position="106"/>
        <end position="477"/>
    </location>
</feature>
<sequence length="616" mass="68611">MPSGNDRRSDSGTAGRRGRRDVLKLLGATGVAGLAGCSGNGSGGDEGSTDRSVQGTYVSASSVDAQSLNWLTIADATSGSYVTATLDGTWAIKPNREIFPLWADYSTDDGRVYEIELRENLEWGAGYGQVTAEDWVYMIKNVFQARPNWSGYPNADAWFRVNPDSGEREPLPVERTGTRTFEISLFEVDPSFPFKPILWRQQCIPKGILEKYVPDQDTEGLQQDEELNTLAYTGNLGPYTYDEWERSARYTVTRNDDYYLKDVEGVPERFTEAPYFDQQVVRVISEESTRLGALESGEVDSSGIPPDKATRFENLPNVNVNVTPQPYARIIVYNMRANGWEPFRSKAVRQALGFAVDKETVVGNILRGYGQVAQTMQPKWSQWYDDSQVTEFGVGDRYGPERTRSTLASALSDTEYAYDGERLVDGSGEQVTLSIYYDSGQPTEGTIAEFIAQEFEENAGIAVQPEAVSSSTFQSNYVQTSAPEGTEPEWTAGVFNGGPRDVATSAEPWDMSINLQFNTYPFTPASSKGFFEKRGGINYYGYYPDEDIASLYEQATATTDEERRRELFGEAFGLISEEQPFGFLAMPSSVSGYAENVRGYDEEFNTGWDSQTWYFA</sequence>
<dbReference type="Gene3D" id="3.10.105.10">
    <property type="entry name" value="Dipeptide-binding Protein, Domain 3"/>
    <property type="match status" value="1"/>
</dbReference>
<dbReference type="InterPro" id="IPR000914">
    <property type="entry name" value="SBP_5_dom"/>
</dbReference>
<evidence type="ECO:0000256" key="1">
    <source>
        <dbReference type="ARBA" id="ARBA00005695"/>
    </source>
</evidence>
<dbReference type="GeneID" id="37284089"/>
<organism evidence="5 6">
    <name type="scientific">Haloplanus rubicundus</name>
    <dbReference type="NCBI Taxonomy" id="1547898"/>
    <lineage>
        <taxon>Archaea</taxon>
        <taxon>Methanobacteriati</taxon>
        <taxon>Methanobacteriota</taxon>
        <taxon>Stenosarchaea group</taxon>
        <taxon>Halobacteria</taxon>
        <taxon>Halobacteriales</taxon>
        <taxon>Haloferacaceae</taxon>
        <taxon>Haloplanus</taxon>
    </lineage>
</organism>
<dbReference type="SUPFAM" id="SSF53850">
    <property type="entry name" value="Periplasmic binding protein-like II"/>
    <property type="match status" value="1"/>
</dbReference>
<dbReference type="InterPro" id="IPR039424">
    <property type="entry name" value="SBP_5"/>
</dbReference>
<gene>
    <name evidence="5" type="ORF">DU500_11850</name>
</gene>
<comment type="similarity">
    <text evidence="1">Belongs to the bacterial solute-binding protein 5 family.</text>
</comment>
<keyword evidence="2" id="KW-0813">Transport</keyword>
<accession>A0A345E4E0</accession>
<dbReference type="RefSeq" id="WP_114586194.1">
    <property type="nucleotide sequence ID" value="NZ_CP031150.1"/>
</dbReference>
<dbReference type="KEGG" id="haj:DU500_11850"/>
<reference evidence="5 6" key="1">
    <citation type="submission" date="2018-07" db="EMBL/GenBank/DDBJ databases">
        <title>Genome sequences of Haloplanus sp. CBA1113.</title>
        <authorList>
            <person name="Kim Y.B."/>
            <person name="Roh S.W."/>
        </authorList>
    </citation>
    <scope>NUCLEOTIDE SEQUENCE [LARGE SCALE GENOMIC DNA]</scope>
    <source>
        <strain evidence="5 6">CBA1113</strain>
    </source>
</reference>
<dbReference type="CDD" id="cd00995">
    <property type="entry name" value="PBP2_NikA_DppA_OppA_like"/>
    <property type="match status" value="1"/>
</dbReference>
<dbReference type="GO" id="GO:0042597">
    <property type="term" value="C:periplasmic space"/>
    <property type="evidence" value="ECO:0007669"/>
    <property type="project" value="UniProtKB-ARBA"/>
</dbReference>
<dbReference type="PANTHER" id="PTHR30290">
    <property type="entry name" value="PERIPLASMIC BINDING COMPONENT OF ABC TRANSPORTER"/>
    <property type="match status" value="1"/>
</dbReference>
<dbReference type="Gene3D" id="3.40.190.10">
    <property type="entry name" value="Periplasmic binding protein-like II"/>
    <property type="match status" value="1"/>
</dbReference>
<dbReference type="InterPro" id="IPR030678">
    <property type="entry name" value="Peptide/Ni-bd"/>
</dbReference>
<dbReference type="GO" id="GO:0043190">
    <property type="term" value="C:ATP-binding cassette (ABC) transporter complex"/>
    <property type="evidence" value="ECO:0007669"/>
    <property type="project" value="InterPro"/>
</dbReference>
<dbReference type="Proteomes" id="UP000253273">
    <property type="component" value="Chromosome"/>
</dbReference>
<evidence type="ECO:0000259" key="4">
    <source>
        <dbReference type="Pfam" id="PF00496"/>
    </source>
</evidence>
<evidence type="ECO:0000313" key="6">
    <source>
        <dbReference type="Proteomes" id="UP000253273"/>
    </source>
</evidence>
<name>A0A345E4E0_9EURY</name>
<dbReference type="AlphaFoldDB" id="A0A345E4E0"/>
<dbReference type="GO" id="GO:1904680">
    <property type="term" value="F:peptide transmembrane transporter activity"/>
    <property type="evidence" value="ECO:0007669"/>
    <property type="project" value="TreeGrafter"/>
</dbReference>
<dbReference type="Pfam" id="PF00496">
    <property type="entry name" value="SBP_bac_5"/>
    <property type="match status" value="1"/>
</dbReference>
<dbReference type="OrthoDB" id="194307at2157"/>
<evidence type="ECO:0000313" key="5">
    <source>
        <dbReference type="EMBL" id="AXG07062.1"/>
    </source>
</evidence>
<evidence type="ECO:0000256" key="3">
    <source>
        <dbReference type="ARBA" id="ARBA00022729"/>
    </source>
</evidence>
<keyword evidence="6" id="KW-1185">Reference proteome</keyword>
<dbReference type="GO" id="GO:0015833">
    <property type="term" value="P:peptide transport"/>
    <property type="evidence" value="ECO:0007669"/>
    <property type="project" value="TreeGrafter"/>
</dbReference>